<gene>
    <name evidence="3" type="ORF">ACERZ8_09725</name>
</gene>
<organism evidence="3 4">
    <name type="scientific">Tateyamaria armeniaca</name>
    <dbReference type="NCBI Taxonomy" id="2518930"/>
    <lineage>
        <taxon>Bacteria</taxon>
        <taxon>Pseudomonadati</taxon>
        <taxon>Pseudomonadota</taxon>
        <taxon>Alphaproteobacteria</taxon>
        <taxon>Rhodobacterales</taxon>
        <taxon>Roseobacteraceae</taxon>
        <taxon>Tateyamaria</taxon>
    </lineage>
</organism>
<protein>
    <submittedName>
        <fullName evidence="3">Filamentous hemagglutinin N-terminal domain-containing protein</fullName>
    </submittedName>
</protein>
<dbReference type="PROSITE" id="PS51087">
    <property type="entry name" value="APAG"/>
    <property type="match status" value="1"/>
</dbReference>
<proteinExistence type="predicted"/>
<evidence type="ECO:0000313" key="4">
    <source>
        <dbReference type="Proteomes" id="UP001627408"/>
    </source>
</evidence>
<dbReference type="SUPFAM" id="SSF51126">
    <property type="entry name" value="Pectin lyase-like"/>
    <property type="match status" value="1"/>
</dbReference>
<dbReference type="SMART" id="SM00912">
    <property type="entry name" value="Haemagg_act"/>
    <property type="match status" value="1"/>
</dbReference>
<dbReference type="InterPro" id="IPR007474">
    <property type="entry name" value="ApaG_domain"/>
</dbReference>
<reference evidence="3 4" key="1">
    <citation type="submission" date="2024-08" db="EMBL/GenBank/DDBJ databases">
        <title>Tateyamaria sp. nov., isolated from marine algae.</title>
        <authorList>
            <person name="Choi B.J."/>
            <person name="Kim J.M."/>
            <person name="Lee J.K."/>
            <person name="Choi D.G."/>
            <person name="Bayburt H."/>
            <person name="Baek J.H."/>
            <person name="Han D.M."/>
            <person name="Jeon C.O."/>
        </authorList>
    </citation>
    <scope>NUCLEOTIDE SEQUENCE [LARGE SCALE GENOMIC DNA]</scope>
    <source>
        <strain evidence="3 4">KMU-156</strain>
    </source>
</reference>
<comment type="caution">
    <text evidence="3">The sequence shown here is derived from an EMBL/GenBank/DDBJ whole genome shotgun (WGS) entry which is preliminary data.</text>
</comment>
<evidence type="ECO:0000259" key="2">
    <source>
        <dbReference type="PROSITE" id="PS51087"/>
    </source>
</evidence>
<feature type="domain" description="ApaG" evidence="2">
    <location>
        <begin position="880"/>
        <end position="1014"/>
    </location>
</feature>
<feature type="region of interest" description="Disordered" evidence="1">
    <location>
        <begin position="2553"/>
        <end position="2577"/>
    </location>
</feature>
<dbReference type="NCBIfam" id="TIGR01901">
    <property type="entry name" value="adhes_NPXG"/>
    <property type="match status" value="1"/>
</dbReference>
<accession>A0ABW8UVP8</accession>
<name>A0ABW8UVP8_9RHOB</name>
<keyword evidence="4" id="KW-1185">Reference proteome</keyword>
<evidence type="ECO:0000313" key="3">
    <source>
        <dbReference type="EMBL" id="MFL4470134.1"/>
    </source>
</evidence>
<evidence type="ECO:0000256" key="1">
    <source>
        <dbReference type="SAM" id="MobiDB-lite"/>
    </source>
</evidence>
<sequence length="2577" mass="270642">MVIHPIAVSAQSITIDGSAPAAQRPGLSTSGGKPLINIAPPTNGVSVNRYSSFSTNSGAIFNNSTSAGASRTGGSVGANTRLGSGAEARVILNDVRGTQRSNLGGDFEIFGKKADLVITNQNGITCNGCSFINSSRTTLGTGAASVNANGDVILDVKKGNVHIGRDGATADGHLNLVGRTVTVDGPVQATVVDAIGGASTYNARNRAVGANTGSGAAGSLYAVDATQFGAMTAGQIRIIGNENGLGVRTQGKLTSTSTDVSLHSKAGINHASVQAKRDFVVRGANGFVQQDKGVVTADRNIDIRAMTYAQAGTARMEATGNINIDAGDAILIAGEVMSATATYDAVNKVINVGEIIASGDVEIVAGEVWNMRSDRRIDEFFAEGGVADGCFIYCFDFGYFQVTGSANWTDRAYMVGHGGVVAAKNLSITASGTDISNSGVLVAAQSLLLDAKRTVTQQSLKGIYRTANSGAYLKTDITKAKSNAVANKIAAMTGGTVRDIYNGVRDPLISGSRVFYGAKAHGIGSLTVKAGNHVQNLGGEFKSNGRVLLETTNYDVNLRAHGRWSHNFSYGNNFDVIAGRNINLTKAHFIANAGTLKIDARDGIAADQESIDAATYRNLFIREMGDSFNNTFTINTPGWVNIASRGTLTGSRSITAASIYMRSTHGEVNQNYATRTTGQSKFVSSGNMRIANSESSGDKLILESTAGNIYIQGNARGTAIDIDAEHSVINGTSTMYAGGGGINIWAGSSITNEGGRIWSHGNIDLLAGRKRGGNITSSHTTAAALSGYIRSYGTTKNVRLDTDRGTIRLTNNGVIASGNVTLDASGELWIQRSHVEGNIVALEARTNYIVNELGSLVKANLYDVNTRGGKHLYNRTGARIWAKRDVKVTANAMYNHGQPVTAGRDIRLTLANRLENYNSGANRAVLNAARHLVITSAKGDVYNRTSDMTAGGNISIDAGADRVQFWDSAKLTTGGALDITAGESGSNYDGIHITGVPLNATSITMNTAGRVVLYPGSDITTTAGDLNITAGRRFYQLDSDLTSAAQMFVTSNGATITGARSQSVNYMKYDSAGSVEIYDGYGRNPVLKSTTGSVDVISSASHIDTRRATIDAKRFIYLSARNNLALQTNTTVNARTLDATLKAGVGGHIYYRYGANVSSGRDVRMDSRNNIYIHGRTLSAARDIISNSRAQVEVYNDGASRARLQAGRNITVNSTQGRILTRTSDWAANTGNISTNAGTHSVEFWGGATVATAGAFSAQSGNWSGRGVNLSGMPITATSIHLGSGTGYVLLEPGSDLTATSGTITIDSAGRYYQRDSDVTAPGDITITSNGAEIDGSLLRSNNGAVSLTSGSNVRLYDAYTRNPVIWAKGAITIASTNSHFENRGNINAGGAVSVTSRNNLHNEYDGLMVSRTGSVSVRSTHGSVYNRYNGTLDGKTGVSARAASHIYNHGGTMKARTTDLTVIAGGAVENHKWSTTRGRLEAGRHINAQAGTSHFWHHNSDMVAGGNMRVGSTNTHLLAQVGATFTQGGTFTAFSGNYAGYGVRLLGTPITATAISLSSTSGYIQVEPAALTATAGDITIDAAGRFYQRDSALTASGAISITANGYENDGSWTTANGGGITVASGGSVDITDAYGRDPRLWATGAISITSANSHFVNNGVINGGGAVSVTSRTNLHNDHGALIRSRTGNVSVRTTHGTIYNRYIAALHAKKSVTARADRGHIHNHGGTMHAIDTDLTLTASHSIENHKWSTTRGRLEAGRNVSAQAGVSHLWSVASDWIAGNNMRVGSTDRQVEVTTGSTFTQGGNFTAFSSNYDSRGIRLYGAPITAKSISLSSTTGYVLLEPAALTATAGNITIDAAKRFYQRDSHLTASGAISITSNGVDIKGSDLSASGGDITIASLGSVDIHDAYSHNPWLWASGAISVSSQNSHLVNNGAISAGGNVTLTSRTNLHNDTNALIRSRNGTVALQSTHGSIYNRYSSKVESKGATTFDAINIYNDGASVTAGGRITMTASNHLRVIDSGAVRSKLVSGTDPNLSTSGFGGSLRKALQLNSGTSSVWVRRSDLTASTTLSMTSANSSIHNEYAVLNATRSAYLRSKGEFRATGGSLVASGVTIDSDHHLYLLTGHRLTARNGAHDVTLDAFYDYLVRDSFVMAGRDVTLSDSRHIYIYDSDTHAKTGKVDYVARGEIKHRIEDTDDSHTTAGTDVRMVAGGLLQNYRAEIVAGNDVHLESTGSYVSNNAADVRAGRDLTLLAKRNLHLQDGTSARDGALVSGSNMTLTAGDTLYGDAGFITAGHWVKFKSRLTPRFYAQVYQNLDALHFGVNVSQGSFTSDFNINSTGAIDIYARDGVTLKQGMRGDNWVRVKSGPTGKITAGFMLRSDTKWLEVKGGGDITLGNVHAAGNATIESTAGSVINTYNMSSGANLIVRAHKDIVARHSVATRRGAFRGAGAVNMNAGRNMAITNALVSSNGQIDMYAAQKEFGTLSVTTTLANFKAGVENRTTDAKAITMVANYGGNINLVGAEIYGRGLVNTFAGAGGRSVHDLCREHRRHTGQDPAARTGRAPALRGPYVGGH</sequence>
<dbReference type="InterPro" id="IPR011050">
    <property type="entry name" value="Pectin_lyase_fold/virulence"/>
</dbReference>
<dbReference type="InterPro" id="IPR012334">
    <property type="entry name" value="Pectin_lyas_fold"/>
</dbReference>
<dbReference type="Pfam" id="PF05860">
    <property type="entry name" value="TPS"/>
    <property type="match status" value="1"/>
</dbReference>
<dbReference type="RefSeq" id="WP_407592005.1">
    <property type="nucleotide sequence ID" value="NZ_JBHDIY010000002.1"/>
</dbReference>
<dbReference type="InterPro" id="IPR008638">
    <property type="entry name" value="FhaB/CdiA-like_TPS"/>
</dbReference>
<dbReference type="EMBL" id="JBHDIY010000002">
    <property type="protein sequence ID" value="MFL4470134.1"/>
    <property type="molecule type" value="Genomic_DNA"/>
</dbReference>
<dbReference type="Gene3D" id="2.160.20.10">
    <property type="entry name" value="Single-stranded right-handed beta-helix, Pectin lyase-like"/>
    <property type="match status" value="1"/>
</dbReference>
<dbReference type="Proteomes" id="UP001627408">
    <property type="component" value="Unassembled WGS sequence"/>
</dbReference>